<dbReference type="InterPro" id="IPR029063">
    <property type="entry name" value="SAM-dependent_MTases_sf"/>
</dbReference>
<dbReference type="RefSeq" id="WP_009482177.1">
    <property type="nucleotide sequence ID" value="NZ_BAFE01000049.1"/>
</dbReference>
<comment type="caution">
    <text evidence="3">The sequence shown here is derived from an EMBL/GenBank/DDBJ whole genome shotgun (WGS) entry which is preliminary data.</text>
</comment>
<dbReference type="CDD" id="cd02440">
    <property type="entry name" value="AdoMet_MTases"/>
    <property type="match status" value="1"/>
</dbReference>
<protein>
    <recommendedName>
        <fullName evidence="2">Methyltransferase type 12 domain-containing protein</fullName>
    </recommendedName>
</protein>
<accession>H5URC1</accession>
<proteinExistence type="predicted"/>
<sequence length="210" mass="22940">MATDFDAEATGWDTPEKVDRARVLAAEIVRRVPVRQEWTALDVGAGTGLLGRELGHHVRRVVLTDTSAGMLDAARAATADDPGRYVTRRIDLTRDPLGERVDLVVSAMALHHIPDTGAILAAIRDALNPGGWVALADLDADPKNHFHSDDHDGHRGIDRDDLGRRLRDLGFEDVTAETGTRIRKTKHDVEREFTVFLVTGHLPGDAAPRG</sequence>
<dbReference type="EMBL" id="BAFE01000049">
    <property type="protein sequence ID" value="GAB48279.1"/>
    <property type="molecule type" value="Genomic_DNA"/>
</dbReference>
<dbReference type="InterPro" id="IPR013217">
    <property type="entry name" value="Methyltransf_12"/>
</dbReference>
<dbReference type="Proteomes" id="UP000004367">
    <property type="component" value="Unassembled WGS sequence"/>
</dbReference>
<name>H5URC1_9MICO</name>
<dbReference type="AlphaFoldDB" id="H5URC1"/>
<evidence type="ECO:0000259" key="2">
    <source>
        <dbReference type="Pfam" id="PF08242"/>
    </source>
</evidence>
<dbReference type="STRING" id="1089455.MOPEL_069_00340"/>
<keyword evidence="1" id="KW-0808">Transferase</keyword>
<dbReference type="Pfam" id="PF08242">
    <property type="entry name" value="Methyltransf_12"/>
    <property type="match status" value="1"/>
</dbReference>
<reference evidence="3 4" key="1">
    <citation type="submission" date="2012-02" db="EMBL/GenBank/DDBJ databases">
        <title>Whole genome shotgun sequence of Mobilicoccus pelagius NBRC 104925.</title>
        <authorList>
            <person name="Yoshida Y."/>
            <person name="Hosoyama A."/>
            <person name="Tsuchikane K."/>
            <person name="Katsumata H."/>
            <person name="Yamazaki S."/>
            <person name="Fujita N."/>
        </authorList>
    </citation>
    <scope>NUCLEOTIDE SEQUENCE [LARGE SCALE GENOMIC DNA]</scope>
    <source>
        <strain evidence="3 4">NBRC 104925</strain>
    </source>
</reference>
<dbReference type="Gene3D" id="3.40.50.150">
    <property type="entry name" value="Vaccinia Virus protein VP39"/>
    <property type="match status" value="1"/>
</dbReference>
<dbReference type="SUPFAM" id="SSF53335">
    <property type="entry name" value="S-adenosyl-L-methionine-dependent methyltransferases"/>
    <property type="match status" value="1"/>
</dbReference>
<dbReference type="PANTHER" id="PTHR43861">
    <property type="entry name" value="TRANS-ACONITATE 2-METHYLTRANSFERASE-RELATED"/>
    <property type="match status" value="1"/>
</dbReference>
<dbReference type="GO" id="GO:0016740">
    <property type="term" value="F:transferase activity"/>
    <property type="evidence" value="ECO:0007669"/>
    <property type="project" value="UniProtKB-KW"/>
</dbReference>
<evidence type="ECO:0000313" key="3">
    <source>
        <dbReference type="EMBL" id="GAB48279.1"/>
    </source>
</evidence>
<dbReference type="eggNOG" id="COG0500">
    <property type="taxonomic scope" value="Bacteria"/>
</dbReference>
<dbReference type="PANTHER" id="PTHR43861:SF3">
    <property type="entry name" value="PUTATIVE (AFU_ORTHOLOGUE AFUA_2G14390)-RELATED"/>
    <property type="match status" value="1"/>
</dbReference>
<evidence type="ECO:0000313" key="4">
    <source>
        <dbReference type="Proteomes" id="UP000004367"/>
    </source>
</evidence>
<keyword evidence="4" id="KW-1185">Reference proteome</keyword>
<gene>
    <name evidence="3" type="ORF">MOPEL_069_00340</name>
</gene>
<feature type="domain" description="Methyltransferase type 12" evidence="2">
    <location>
        <begin position="41"/>
        <end position="133"/>
    </location>
</feature>
<dbReference type="OrthoDB" id="9791837at2"/>
<evidence type="ECO:0000256" key="1">
    <source>
        <dbReference type="ARBA" id="ARBA00022679"/>
    </source>
</evidence>
<organism evidence="3 4">
    <name type="scientific">Mobilicoccus pelagius NBRC 104925</name>
    <dbReference type="NCBI Taxonomy" id="1089455"/>
    <lineage>
        <taxon>Bacteria</taxon>
        <taxon>Bacillati</taxon>
        <taxon>Actinomycetota</taxon>
        <taxon>Actinomycetes</taxon>
        <taxon>Micrococcales</taxon>
        <taxon>Dermatophilaceae</taxon>
        <taxon>Mobilicoccus</taxon>
    </lineage>
</organism>